<dbReference type="PROSITE" id="PS01136">
    <property type="entry name" value="UPF0034"/>
    <property type="match status" value="1"/>
</dbReference>
<dbReference type="InterPro" id="IPR052582">
    <property type="entry name" value="tRNA-DUS-like"/>
</dbReference>
<accession>C1EGQ3</accession>
<gene>
    <name evidence="7" type="ORF">MICPUN_92401</name>
</gene>
<dbReference type="GO" id="GO:0005737">
    <property type="term" value="C:cytoplasm"/>
    <property type="evidence" value="ECO:0007669"/>
    <property type="project" value="TreeGrafter"/>
</dbReference>
<keyword evidence="4" id="KW-0819">tRNA processing</keyword>
<dbReference type="PANTHER" id="PTHR45936:SF1">
    <property type="entry name" value="TRNA-DIHYDROURIDINE(20) SYNTHASE [NAD(P)+]-LIKE"/>
    <property type="match status" value="1"/>
</dbReference>
<proteinExistence type="predicted"/>
<evidence type="ECO:0000256" key="2">
    <source>
        <dbReference type="ARBA" id="ARBA00022630"/>
    </source>
</evidence>
<dbReference type="CDD" id="cd02801">
    <property type="entry name" value="DUS_like_FMN"/>
    <property type="match status" value="1"/>
</dbReference>
<sequence>MDAWEFYKGKNILAPMVRVNTMPTRLLAAEYGADIVYSEELIDRKMMKVKRVENTAWGTVDFIDPDATNDDTAVVFQTTPEEKNRLVMQLGTGDATRALQSAMVAVNDVAAIDINMGCPLKFSTASGAGSALLKKPETVHDILTTLRRNLPAETHVTCKIRLLETIEQTVELARVIEKCGVSAFGVHGRYVGQRPRDAAHWDKIKQVVESVSCPVIANGDVFEYSDFEKIRAETGAAAAMCGRGAMWNQSIFRKEGVIPPRDNLNSLLTKCFEWNHSLKNTKYLTREILIKSTGLENEEGWALNKSKSLADVAGVFNIPENVIGRKRVSNLKRPCEDLVENDENVRVKSSSEQ</sequence>
<evidence type="ECO:0000313" key="8">
    <source>
        <dbReference type="Proteomes" id="UP000002009"/>
    </source>
</evidence>
<dbReference type="GO" id="GO:0050660">
    <property type="term" value="F:flavin adenine dinucleotide binding"/>
    <property type="evidence" value="ECO:0007669"/>
    <property type="project" value="InterPro"/>
</dbReference>
<evidence type="ECO:0000259" key="6">
    <source>
        <dbReference type="Pfam" id="PF01207"/>
    </source>
</evidence>
<dbReference type="RefSeq" id="XP_002506108.1">
    <property type="nucleotide sequence ID" value="XM_002506062.1"/>
</dbReference>
<keyword evidence="3" id="KW-0288">FMN</keyword>
<dbReference type="Gene3D" id="3.20.20.70">
    <property type="entry name" value="Aldolase class I"/>
    <property type="match status" value="1"/>
</dbReference>
<keyword evidence="5" id="KW-0560">Oxidoreductase</keyword>
<dbReference type="InterPro" id="IPR018517">
    <property type="entry name" value="tRNA_hU_synthase_CS"/>
</dbReference>
<evidence type="ECO:0000256" key="5">
    <source>
        <dbReference type="ARBA" id="ARBA00023002"/>
    </source>
</evidence>
<evidence type="ECO:0000256" key="1">
    <source>
        <dbReference type="ARBA" id="ARBA00001917"/>
    </source>
</evidence>
<dbReference type="InterPro" id="IPR013785">
    <property type="entry name" value="Aldolase_TIM"/>
</dbReference>
<dbReference type="GeneID" id="8248840"/>
<dbReference type="OrthoDB" id="10262250at2759"/>
<dbReference type="OMA" id="GPIRTNS"/>
<dbReference type="PANTHER" id="PTHR45936">
    <property type="entry name" value="TRNA-DIHYDROURIDINE(20) SYNTHASE [NAD(P)+]-LIKE"/>
    <property type="match status" value="1"/>
</dbReference>
<evidence type="ECO:0000313" key="7">
    <source>
        <dbReference type="EMBL" id="ACO67366.1"/>
    </source>
</evidence>
<dbReference type="KEGG" id="mis:MICPUN_92401"/>
<name>C1EGQ3_MICCC</name>
<organism evidence="7 8">
    <name type="scientific">Micromonas commoda (strain RCC299 / NOUM17 / CCMP2709)</name>
    <name type="common">Picoplanktonic green alga</name>
    <dbReference type="NCBI Taxonomy" id="296587"/>
    <lineage>
        <taxon>Eukaryota</taxon>
        <taxon>Viridiplantae</taxon>
        <taxon>Chlorophyta</taxon>
        <taxon>Mamiellophyceae</taxon>
        <taxon>Mamiellales</taxon>
        <taxon>Mamiellaceae</taxon>
        <taxon>Micromonas</taxon>
    </lineage>
</organism>
<dbReference type="STRING" id="296587.C1EGQ3"/>
<dbReference type="Proteomes" id="UP000002009">
    <property type="component" value="Chromosome 14"/>
</dbReference>
<dbReference type="InterPro" id="IPR035587">
    <property type="entry name" value="DUS-like_FMN-bd"/>
</dbReference>
<reference evidence="7 8" key="1">
    <citation type="journal article" date="2009" name="Science">
        <title>Green evolution and dynamic adaptations revealed by genomes of the marine picoeukaryotes Micromonas.</title>
        <authorList>
            <person name="Worden A.Z."/>
            <person name="Lee J.H."/>
            <person name="Mock T."/>
            <person name="Rouze P."/>
            <person name="Simmons M.P."/>
            <person name="Aerts A.L."/>
            <person name="Allen A.E."/>
            <person name="Cuvelier M.L."/>
            <person name="Derelle E."/>
            <person name="Everett M.V."/>
            <person name="Foulon E."/>
            <person name="Grimwood J."/>
            <person name="Gundlach H."/>
            <person name="Henrissat B."/>
            <person name="Napoli C."/>
            <person name="McDonald S.M."/>
            <person name="Parker M.S."/>
            <person name="Rombauts S."/>
            <person name="Salamov A."/>
            <person name="Von Dassow P."/>
            <person name="Badger J.H."/>
            <person name="Coutinho P.M."/>
            <person name="Demir E."/>
            <person name="Dubchak I."/>
            <person name="Gentemann C."/>
            <person name="Eikrem W."/>
            <person name="Gready J.E."/>
            <person name="John U."/>
            <person name="Lanier W."/>
            <person name="Lindquist E.A."/>
            <person name="Lucas S."/>
            <person name="Mayer K.F."/>
            <person name="Moreau H."/>
            <person name="Not F."/>
            <person name="Otillar R."/>
            <person name="Panaud O."/>
            <person name="Pangilinan J."/>
            <person name="Paulsen I."/>
            <person name="Piegu B."/>
            <person name="Poliakov A."/>
            <person name="Robbens S."/>
            <person name="Schmutz J."/>
            <person name="Toulza E."/>
            <person name="Wyss T."/>
            <person name="Zelensky A."/>
            <person name="Zhou K."/>
            <person name="Armbrust E.V."/>
            <person name="Bhattacharya D."/>
            <person name="Goodenough U.W."/>
            <person name="Van de Peer Y."/>
            <person name="Grigoriev I.V."/>
        </authorList>
    </citation>
    <scope>NUCLEOTIDE SEQUENCE [LARGE SCALE GENOMIC DNA]</scope>
    <source>
        <strain evidence="8">RCC299 / NOUM17</strain>
    </source>
</reference>
<dbReference type="InParanoid" id="C1EGQ3"/>
<dbReference type="GO" id="GO:0017150">
    <property type="term" value="F:tRNA dihydrouridine synthase activity"/>
    <property type="evidence" value="ECO:0007669"/>
    <property type="project" value="InterPro"/>
</dbReference>
<keyword evidence="2" id="KW-0285">Flavoprotein</keyword>
<feature type="domain" description="DUS-like FMN-binding" evidence="6">
    <location>
        <begin position="12"/>
        <end position="257"/>
    </location>
</feature>
<protein>
    <recommendedName>
        <fullName evidence="6">DUS-like FMN-binding domain-containing protein</fullName>
    </recommendedName>
</protein>
<evidence type="ECO:0000256" key="3">
    <source>
        <dbReference type="ARBA" id="ARBA00022643"/>
    </source>
</evidence>
<dbReference type="SUPFAM" id="SSF51395">
    <property type="entry name" value="FMN-linked oxidoreductases"/>
    <property type="match status" value="1"/>
</dbReference>
<evidence type="ECO:0000256" key="4">
    <source>
        <dbReference type="ARBA" id="ARBA00022694"/>
    </source>
</evidence>
<dbReference type="AlphaFoldDB" id="C1EGQ3"/>
<comment type="cofactor">
    <cofactor evidence="1">
        <name>FMN</name>
        <dbReference type="ChEBI" id="CHEBI:58210"/>
    </cofactor>
</comment>
<dbReference type="FunCoup" id="C1EGQ3">
    <property type="interactions" value="1689"/>
</dbReference>
<keyword evidence="8" id="KW-1185">Reference proteome</keyword>
<dbReference type="eggNOG" id="KOG2334">
    <property type="taxonomic scope" value="Eukaryota"/>
</dbReference>
<dbReference type="Pfam" id="PF01207">
    <property type="entry name" value="Dus"/>
    <property type="match status" value="1"/>
</dbReference>
<dbReference type="EMBL" id="CP001332">
    <property type="protein sequence ID" value="ACO67366.1"/>
    <property type="molecule type" value="Genomic_DNA"/>
</dbReference>